<accession>A0A0C2S7S8</accession>
<sequence length="123" mass="12656">MLRIVIGGLKKDVIERSAKAAGGDKVQVTVTSDFDAAKKIKAGDADYYLGACNSGGGAALSVCIGILGYSNCSTVAKNGKKPNPAEIEKLVSEGKIAFGMSVEGIEEAVPLIVNSLLKKNNLA</sequence>
<reference evidence="1 2" key="1">
    <citation type="submission" date="2015-01" db="EMBL/GenBank/DDBJ databases">
        <title>Genome sequencing of Jeotgalibacillus soli.</title>
        <authorList>
            <person name="Goh K.M."/>
            <person name="Chan K.-G."/>
            <person name="Yaakop A.S."/>
            <person name="Ee R."/>
            <person name="Gan H.M."/>
            <person name="Chan C.S."/>
        </authorList>
    </citation>
    <scope>NUCLEOTIDE SEQUENCE [LARGE SCALE GENOMIC DNA]</scope>
    <source>
        <strain evidence="1 2">P9</strain>
    </source>
</reference>
<dbReference type="OrthoDB" id="5191605at2"/>
<evidence type="ECO:0000313" key="1">
    <source>
        <dbReference type="EMBL" id="KIL50044.1"/>
    </source>
</evidence>
<evidence type="ECO:0008006" key="3">
    <source>
        <dbReference type="Google" id="ProtNLM"/>
    </source>
</evidence>
<organism evidence="1 2">
    <name type="scientific">Jeotgalibacillus soli</name>
    <dbReference type="NCBI Taxonomy" id="889306"/>
    <lineage>
        <taxon>Bacteria</taxon>
        <taxon>Bacillati</taxon>
        <taxon>Bacillota</taxon>
        <taxon>Bacilli</taxon>
        <taxon>Bacillales</taxon>
        <taxon>Caryophanaceae</taxon>
        <taxon>Jeotgalibacillus</taxon>
    </lineage>
</organism>
<comment type="caution">
    <text evidence="1">The sequence shown here is derived from an EMBL/GenBank/DDBJ whole genome shotgun (WGS) entry which is preliminary data.</text>
</comment>
<proteinExistence type="predicted"/>
<dbReference type="Pfam" id="PF10941">
    <property type="entry name" value="DUF2620"/>
    <property type="match status" value="1"/>
</dbReference>
<dbReference type="EMBL" id="JXRP01000009">
    <property type="protein sequence ID" value="KIL50044.1"/>
    <property type="molecule type" value="Genomic_DNA"/>
</dbReference>
<dbReference type="PATRIC" id="fig|889306.3.peg.1523"/>
<keyword evidence="2" id="KW-1185">Reference proteome</keyword>
<protein>
    <recommendedName>
        <fullName evidence="3">DUF2620 domain-containing protein</fullName>
    </recommendedName>
</protein>
<evidence type="ECO:0000313" key="2">
    <source>
        <dbReference type="Proteomes" id="UP000031938"/>
    </source>
</evidence>
<dbReference type="AlphaFoldDB" id="A0A0C2S7S8"/>
<dbReference type="STRING" id="889306.KP78_15120"/>
<dbReference type="InterPro" id="IPR021238">
    <property type="entry name" value="DUF2620"/>
</dbReference>
<gene>
    <name evidence="1" type="ORF">KP78_15120</name>
</gene>
<name>A0A0C2S7S8_9BACL</name>
<dbReference type="Proteomes" id="UP000031938">
    <property type="component" value="Unassembled WGS sequence"/>
</dbReference>
<dbReference type="RefSeq" id="WP_041087396.1">
    <property type="nucleotide sequence ID" value="NZ_JXRP01000009.1"/>
</dbReference>